<dbReference type="PANTHER" id="PTHR45288:SF1">
    <property type="entry name" value="THIOREDOXIN FAMILY PROTEIN"/>
    <property type="match status" value="1"/>
</dbReference>
<dbReference type="PANTHER" id="PTHR45288">
    <property type="entry name" value="THIOREDOXIN FAMILY PROTEIN"/>
    <property type="match status" value="1"/>
</dbReference>
<dbReference type="PROSITE" id="PS50404">
    <property type="entry name" value="GST_NTER"/>
    <property type="match status" value="1"/>
</dbReference>
<dbReference type="Proteomes" id="UP000249061">
    <property type="component" value="Unassembled WGS sequence"/>
</dbReference>
<reference evidence="2 3" key="1">
    <citation type="submission" date="2017-08" db="EMBL/GenBank/DDBJ databases">
        <title>Infants hospitalized years apart are colonized by the same room-sourced microbial strains.</title>
        <authorList>
            <person name="Brooks B."/>
            <person name="Olm M.R."/>
            <person name="Firek B.A."/>
            <person name="Baker R."/>
            <person name="Thomas B.C."/>
            <person name="Morowitz M.J."/>
            <person name="Banfield J.F."/>
        </authorList>
    </citation>
    <scope>NUCLEOTIDE SEQUENCE [LARGE SCALE GENOMIC DNA]</scope>
    <source>
        <strain evidence="2">S2_003_000_R2_14</strain>
    </source>
</reference>
<evidence type="ECO:0000259" key="1">
    <source>
        <dbReference type="PROSITE" id="PS50404"/>
    </source>
</evidence>
<evidence type="ECO:0000313" key="2">
    <source>
        <dbReference type="EMBL" id="PZR18396.1"/>
    </source>
</evidence>
<gene>
    <name evidence="2" type="ORF">DI536_00500</name>
</gene>
<evidence type="ECO:0000313" key="3">
    <source>
        <dbReference type="Proteomes" id="UP000249061"/>
    </source>
</evidence>
<accession>A0A2W5U1N0</accession>
<organism evidence="2 3">
    <name type="scientific">Archangium gephyra</name>
    <dbReference type="NCBI Taxonomy" id="48"/>
    <lineage>
        <taxon>Bacteria</taxon>
        <taxon>Pseudomonadati</taxon>
        <taxon>Myxococcota</taxon>
        <taxon>Myxococcia</taxon>
        <taxon>Myxococcales</taxon>
        <taxon>Cystobacterineae</taxon>
        <taxon>Archangiaceae</taxon>
        <taxon>Archangium</taxon>
    </lineage>
</organism>
<dbReference type="EMBL" id="QFQP01000001">
    <property type="protein sequence ID" value="PZR18396.1"/>
    <property type="molecule type" value="Genomic_DNA"/>
</dbReference>
<comment type="caution">
    <text evidence="2">The sequence shown here is derived from an EMBL/GenBank/DDBJ whole genome shotgun (WGS) entry which is preliminary data.</text>
</comment>
<dbReference type="InterPro" id="IPR004045">
    <property type="entry name" value="Glutathione_S-Trfase_N"/>
</dbReference>
<dbReference type="CDD" id="cd00570">
    <property type="entry name" value="GST_N_family"/>
    <property type="match status" value="1"/>
</dbReference>
<dbReference type="InterPro" id="IPR036249">
    <property type="entry name" value="Thioredoxin-like_sf"/>
</dbReference>
<dbReference type="SUPFAM" id="SSF52833">
    <property type="entry name" value="Thioredoxin-like"/>
    <property type="match status" value="2"/>
</dbReference>
<sequence>MTTTLPVLAKQVSGALFGGLFEPGAPFVRRLAIIGGFSASGARLAAGTLVRGVGALRPAKPLRLWDRERCPHSRAVRESLSELDLDFEVRPCPIGGKRFHDPNAASCTPRLEDPNVNGTFDGRINILAHLHGVYGDGSSRWFLASTPVVVLGSLGMRLMQGNRGGDVRPSRAPEKQLELWGFESSPYCHFVRAALSELELPYVQHNLAKDSPKRAAFVEKTGKSQFPYLEDPNTGEKLFESARIVDYLRKTYGA</sequence>
<dbReference type="AlphaFoldDB" id="A0A2W5U1N0"/>
<dbReference type="PROSITE" id="PS51354">
    <property type="entry name" value="GLUTAREDOXIN_2"/>
    <property type="match status" value="1"/>
</dbReference>
<proteinExistence type="predicted"/>
<dbReference type="Gene3D" id="3.40.30.10">
    <property type="entry name" value="Glutaredoxin"/>
    <property type="match status" value="1"/>
</dbReference>
<feature type="domain" description="GST N-terminal" evidence="1">
    <location>
        <begin position="175"/>
        <end position="254"/>
    </location>
</feature>
<dbReference type="Pfam" id="PF13417">
    <property type="entry name" value="GST_N_3"/>
    <property type="match status" value="2"/>
</dbReference>
<name>A0A2W5U1N0_9BACT</name>
<protein>
    <recommendedName>
        <fullName evidence="1">GST N-terminal domain-containing protein</fullName>
    </recommendedName>
</protein>